<dbReference type="Pfam" id="PF06985">
    <property type="entry name" value="HET"/>
    <property type="match status" value="1"/>
</dbReference>
<keyword evidence="4" id="KW-1185">Reference proteome</keyword>
<proteinExistence type="predicted"/>
<dbReference type="Proteomes" id="UP000800200">
    <property type="component" value="Unassembled WGS sequence"/>
</dbReference>
<dbReference type="InterPro" id="IPR052895">
    <property type="entry name" value="HetReg/Transcr_Mod"/>
</dbReference>
<dbReference type="PANTHER" id="PTHR24148">
    <property type="entry name" value="ANKYRIN REPEAT DOMAIN-CONTAINING PROTEIN 39 HOMOLOG-RELATED"/>
    <property type="match status" value="1"/>
</dbReference>
<protein>
    <submittedName>
        <fullName evidence="3">HET-domain-containing protein</fullName>
    </submittedName>
</protein>
<evidence type="ECO:0000259" key="2">
    <source>
        <dbReference type="Pfam" id="PF06985"/>
    </source>
</evidence>
<accession>A0A6A6D911</accession>
<name>A0A6A6D911_9PEZI</name>
<evidence type="ECO:0000256" key="1">
    <source>
        <dbReference type="SAM" id="MobiDB-lite"/>
    </source>
</evidence>
<dbReference type="AlphaFoldDB" id="A0A6A6D911"/>
<dbReference type="Pfam" id="PF26639">
    <property type="entry name" value="Het-6_barrel"/>
    <property type="match status" value="1"/>
</dbReference>
<evidence type="ECO:0000313" key="4">
    <source>
        <dbReference type="Proteomes" id="UP000800200"/>
    </source>
</evidence>
<feature type="domain" description="Heterokaryon incompatibility" evidence="2">
    <location>
        <begin position="112"/>
        <end position="254"/>
    </location>
</feature>
<dbReference type="OrthoDB" id="2157530at2759"/>
<dbReference type="PANTHER" id="PTHR24148:SF73">
    <property type="entry name" value="HET DOMAIN PROTEIN (AFU_ORTHOLOGUE AFUA_8G01020)"/>
    <property type="match status" value="1"/>
</dbReference>
<evidence type="ECO:0000313" key="3">
    <source>
        <dbReference type="EMBL" id="KAF2175585.1"/>
    </source>
</evidence>
<gene>
    <name evidence="3" type="ORF">K469DRAFT_702107</name>
</gene>
<dbReference type="EMBL" id="ML994729">
    <property type="protein sequence ID" value="KAF2175585.1"/>
    <property type="molecule type" value="Genomic_DNA"/>
</dbReference>
<feature type="region of interest" description="Disordered" evidence="1">
    <location>
        <begin position="76"/>
        <end position="95"/>
    </location>
</feature>
<feature type="compositionally biased region" description="Basic and acidic residues" evidence="1">
    <location>
        <begin position="76"/>
        <end position="90"/>
    </location>
</feature>
<reference evidence="3" key="1">
    <citation type="journal article" date="2020" name="Stud. Mycol.">
        <title>101 Dothideomycetes genomes: a test case for predicting lifestyles and emergence of pathogens.</title>
        <authorList>
            <person name="Haridas S."/>
            <person name="Albert R."/>
            <person name="Binder M."/>
            <person name="Bloem J."/>
            <person name="Labutti K."/>
            <person name="Salamov A."/>
            <person name="Andreopoulos B."/>
            <person name="Baker S."/>
            <person name="Barry K."/>
            <person name="Bills G."/>
            <person name="Bluhm B."/>
            <person name="Cannon C."/>
            <person name="Castanera R."/>
            <person name="Culley D."/>
            <person name="Daum C."/>
            <person name="Ezra D."/>
            <person name="Gonzalez J."/>
            <person name="Henrissat B."/>
            <person name="Kuo A."/>
            <person name="Liang C."/>
            <person name="Lipzen A."/>
            <person name="Lutzoni F."/>
            <person name="Magnuson J."/>
            <person name="Mondo S."/>
            <person name="Nolan M."/>
            <person name="Ohm R."/>
            <person name="Pangilinan J."/>
            <person name="Park H.-J."/>
            <person name="Ramirez L."/>
            <person name="Alfaro M."/>
            <person name="Sun H."/>
            <person name="Tritt A."/>
            <person name="Yoshinaga Y."/>
            <person name="Zwiers L.-H."/>
            <person name="Turgeon B."/>
            <person name="Goodwin S."/>
            <person name="Spatafora J."/>
            <person name="Crous P."/>
            <person name="Grigoriev I."/>
        </authorList>
    </citation>
    <scope>NUCLEOTIDE SEQUENCE</scope>
    <source>
        <strain evidence="3">CBS 207.26</strain>
    </source>
</reference>
<organism evidence="3 4">
    <name type="scientific">Zopfia rhizophila CBS 207.26</name>
    <dbReference type="NCBI Taxonomy" id="1314779"/>
    <lineage>
        <taxon>Eukaryota</taxon>
        <taxon>Fungi</taxon>
        <taxon>Dikarya</taxon>
        <taxon>Ascomycota</taxon>
        <taxon>Pezizomycotina</taxon>
        <taxon>Dothideomycetes</taxon>
        <taxon>Dothideomycetes incertae sedis</taxon>
        <taxon>Zopfiaceae</taxon>
        <taxon>Zopfia</taxon>
    </lineage>
</organism>
<sequence length="663" mass="75461">MGRQVDYNPLNKSINEIRVLQFSIIQSPIDLVACELKHVSLDAKRPRYGMCGDRRDDQDDRFVRLVDRRDQNLLESKSKTLKSNEREDSRSGFATCGPPQLTENLRYDWGDFEALSYTWGDPSLVSQIVVNGIVWDVPRNLASALRILRDLPETKVGMSYWVDALCIDQNNTEEKNSQVKKMKSIYSHARAVIAWLGEEEETDADAIDIINSLHRTFFVATERKQGLEFKAEQWAALARFLKRPYWERLWIIQELAVNHHSTLFVIGTMFLSREMVLSAMKYCKMDAETIEQLLRQPCDRPWSHNQAPFIWAKAFRVERLLTMTDEADGEQGLRHILQLAITAKASDSRDNVFGLLGLLHPDIALRIQPDYSLSKLLVYSKFAAAIASTTNSLDILLSWTPSPMPSDWTLSFQRKHIQYLQRCKAGRERSSDIPIFSTVNYRYIFFRGYFIDTIDAIAKFTTAQIPSNLYAEDRPPSRTTTTLDDQIYQPTGVPLPKALHKTLLLDHPSARNTPSILSIPWTISPSDKQWQPVLNHSLYPAFNAFRHLNSTFSIFGHPLKSFFPAIPASNPGSLQPNQKLLYHLQLTTISLAGRTIITTPKGYLGLVPDSVKRGDVLAVVVGCSFPVILRRVGRSFRVVGEGYVWGLMEGEGMKGRMRMLGVY</sequence>
<dbReference type="InterPro" id="IPR010730">
    <property type="entry name" value="HET"/>
</dbReference>